<evidence type="ECO:0000256" key="2">
    <source>
        <dbReference type="SAM" id="MobiDB-lite"/>
    </source>
</evidence>
<dbReference type="KEGG" id="vg:40236366"/>
<feature type="region of interest" description="Disordered" evidence="2">
    <location>
        <begin position="708"/>
        <end position="802"/>
    </location>
</feature>
<sequence length="802" mass="89307">MAKEVLNIDISDVEQMVQSLHEAEETANRTGDSVRELTNDFETAVAEIRRMEETLNDIRTSLNQMSPDTDGYEELKQEARDFESAIADAKAGLNATADEMQEVANDSDRTASELEVAAGQYKDMARWGNRIKNRTKETASQADKLAHSNANARQSAMALGNILSDAPHGMMAISNNVGELVEGFQNINTSSKGIMGYMKAMVGPALLGGLLTGVFTLASRWDKVRDSIESATMALQGYSDAQIALNEAVNKGVEKRLTKKENLKKLTEDQQELLLQTLKTRRDSLEEQQKGTAGDPSAYATSGENPTPDIMQTKSLSSELEDMLKTLNTMDKKTSRVKKEVRTLLSQAGTPEGEIGDIIQRLFGDEDGEETFDAKDVREFRREVERMRIKMATQGAEQKMALKQQEIQAEQQAELKKARKMFGPNSEQFRLVKSFYKRKQMLAEQQIKAELEAQEVAQRKENRMAQISVRRNKAQAMNARTLPIPGRGIGSNVQQVRNQIARKRTQRGFAAEKRNAQIQAVQERRRDMVMRMFGTPGGPTNEQSRQMQSLNRQYSKLLAKRRSARAKHNREMKKLRQQENRAQFQQTQKKMGAISQMTSNVQQAFSSLTGVIRAGVQQRIRQYRREGMSQEKARKKAVAESRAKFNQMKKIQIAASVANTIAAGVKNFHGTIEKMGGGPLAYGVAISQMAATLASGYAQVRKLQQTKIGGGVPGQGTGGGGGSLSSSFSQLDSRTRNERVRNFVQETASDQVRSDAESDTAKAIREEEAKTREKLDESRAIGDEESFDSNQRAEDYRNKAVS</sequence>
<keyword evidence="4" id="KW-1185">Reference proteome</keyword>
<feature type="compositionally biased region" description="Basic and acidic residues" evidence="2">
    <location>
        <begin position="752"/>
        <end position="782"/>
    </location>
</feature>
<reference evidence="3 4" key="1">
    <citation type="submission" date="2017-07" db="EMBL/GenBank/DDBJ databases">
        <title>Characterization of ecologically diverse viruses infecting co-occurring strains of cosmopolitan hyperhalophilic Bacteroidetes.</title>
        <authorList>
            <person name="Villamor J."/>
            <person name="Ramos-Barbero M.D."/>
            <person name="Gonzalez-Torres P."/>
            <person name="Gabaldon T."/>
            <person name="Rollesso-Mora R."/>
            <person name="Meseguer I."/>
            <person name="Martinez-Garcia M."/>
            <person name="Santos F."/>
            <person name="Anton J."/>
        </authorList>
    </citation>
    <scope>NUCLEOTIDE SEQUENCE [LARGE SCALE GENOMIC DNA]</scope>
</reference>
<dbReference type="SUPFAM" id="SSF58104">
    <property type="entry name" value="Methyl-accepting chemotaxis protein (MCP) signaling domain"/>
    <property type="match status" value="1"/>
</dbReference>
<proteinExistence type="predicted"/>
<evidence type="ECO:0000256" key="1">
    <source>
        <dbReference type="SAM" id="Coils"/>
    </source>
</evidence>
<feature type="region of interest" description="Disordered" evidence="2">
    <location>
        <begin position="282"/>
        <end position="311"/>
    </location>
</feature>
<dbReference type="GeneID" id="40236366"/>
<feature type="coiled-coil region" evidence="1">
    <location>
        <begin position="540"/>
        <end position="585"/>
    </location>
</feature>
<keyword evidence="1" id="KW-0175">Coiled coil</keyword>
<feature type="compositionally biased region" description="Polar residues" evidence="2">
    <location>
        <begin position="299"/>
        <end position="311"/>
    </location>
</feature>
<dbReference type="Gene3D" id="1.20.120.330">
    <property type="entry name" value="Nucleotidyltransferases domain 2"/>
    <property type="match status" value="1"/>
</dbReference>
<feature type="compositionally biased region" description="Basic and acidic residues" evidence="2">
    <location>
        <begin position="791"/>
        <end position="802"/>
    </location>
</feature>
<feature type="coiled-coil region" evidence="1">
    <location>
        <begin position="20"/>
        <end position="92"/>
    </location>
</feature>
<feature type="compositionally biased region" description="Gly residues" evidence="2">
    <location>
        <begin position="708"/>
        <end position="723"/>
    </location>
</feature>
<dbReference type="Proteomes" id="UP000259253">
    <property type="component" value="Segment"/>
</dbReference>
<organism evidence="3 4">
    <name type="scientific">Salinibacter phage M31CR41-2</name>
    <dbReference type="NCBI Taxonomy" id="2681614"/>
    <lineage>
        <taxon>Viruses</taxon>
        <taxon>Duplodnaviria</taxon>
        <taxon>Heunggongvirae</taxon>
        <taxon>Uroviricota</taxon>
        <taxon>Caudoviricetes</taxon>
        <taxon>Kairosalinivirus</taxon>
        <taxon>Kairosalinivirus M31CR412</taxon>
    </lineage>
</organism>
<protein>
    <submittedName>
        <fullName evidence="3">Uncharacterized protein</fullName>
    </submittedName>
</protein>
<accession>A0A2I6UH59</accession>
<evidence type="ECO:0000313" key="4">
    <source>
        <dbReference type="Proteomes" id="UP000259253"/>
    </source>
</evidence>
<dbReference type="EMBL" id="MF580961">
    <property type="protein sequence ID" value="AUO79266.1"/>
    <property type="molecule type" value="Genomic_DNA"/>
</dbReference>
<dbReference type="RefSeq" id="YP_009639569.1">
    <property type="nucleotide sequence ID" value="NC_042352.1"/>
</dbReference>
<name>A0A2I6UH59_9CAUD</name>
<evidence type="ECO:0000313" key="3">
    <source>
        <dbReference type="EMBL" id="AUO79266.1"/>
    </source>
</evidence>